<dbReference type="SUPFAM" id="SSF54001">
    <property type="entry name" value="Cysteine proteinases"/>
    <property type="match status" value="1"/>
</dbReference>
<feature type="domain" description="Peptidase C1A papain C-terminal" evidence="4">
    <location>
        <begin position="69"/>
        <end position="282"/>
    </location>
</feature>
<dbReference type="InterPro" id="IPR013783">
    <property type="entry name" value="Ig-like_fold"/>
</dbReference>
<evidence type="ECO:0000313" key="6">
    <source>
        <dbReference type="Proteomes" id="UP000578112"/>
    </source>
</evidence>
<gene>
    <name evidence="5" type="ORF">BJ971_001211</name>
</gene>
<protein>
    <submittedName>
        <fullName evidence="5">Uncharacterized protein</fullName>
    </submittedName>
</protein>
<dbReference type="SUPFAM" id="SSF81296">
    <property type="entry name" value="E set domains"/>
    <property type="match status" value="3"/>
</dbReference>
<name>A0A7W7MNL4_9ACTN</name>
<feature type="signal peptide" evidence="2">
    <location>
        <begin position="1"/>
        <end position="31"/>
    </location>
</feature>
<dbReference type="Proteomes" id="UP000578112">
    <property type="component" value="Unassembled WGS sequence"/>
</dbReference>
<dbReference type="GO" id="GO:0005975">
    <property type="term" value="P:carbohydrate metabolic process"/>
    <property type="evidence" value="ECO:0007669"/>
    <property type="project" value="UniProtKB-ARBA"/>
</dbReference>
<dbReference type="Pfam" id="PF00112">
    <property type="entry name" value="Peptidase_C1"/>
    <property type="match status" value="1"/>
</dbReference>
<feature type="domain" description="IPT/TIG" evidence="3">
    <location>
        <begin position="384"/>
        <end position="467"/>
    </location>
</feature>
<evidence type="ECO:0000259" key="3">
    <source>
        <dbReference type="SMART" id="SM00429"/>
    </source>
</evidence>
<dbReference type="InterPro" id="IPR002909">
    <property type="entry name" value="IPT_dom"/>
</dbReference>
<feature type="domain" description="IPT/TIG" evidence="3">
    <location>
        <begin position="297"/>
        <end position="380"/>
    </location>
</feature>
<dbReference type="InterPro" id="IPR000668">
    <property type="entry name" value="Peptidase_C1A_C"/>
</dbReference>
<dbReference type="EMBL" id="JACHNH010000001">
    <property type="protein sequence ID" value="MBB4760655.1"/>
    <property type="molecule type" value="Genomic_DNA"/>
</dbReference>
<feature type="chain" id="PRO_5031530660" evidence="2">
    <location>
        <begin position="32"/>
        <end position="577"/>
    </location>
</feature>
<dbReference type="InterPro" id="IPR038765">
    <property type="entry name" value="Papain-like_cys_pep_sf"/>
</dbReference>
<dbReference type="InterPro" id="IPR052387">
    <property type="entry name" value="Fibrocystin"/>
</dbReference>
<reference evidence="5 6" key="1">
    <citation type="submission" date="2020-08" db="EMBL/GenBank/DDBJ databases">
        <title>Sequencing the genomes of 1000 actinobacteria strains.</title>
        <authorList>
            <person name="Klenk H.-P."/>
        </authorList>
    </citation>
    <scope>NUCLEOTIDE SEQUENCE [LARGE SCALE GENOMIC DNA]</scope>
    <source>
        <strain evidence="5 6">DSM 43149</strain>
    </source>
</reference>
<keyword evidence="6" id="KW-1185">Reference proteome</keyword>
<dbReference type="Gene3D" id="3.90.70.10">
    <property type="entry name" value="Cysteine proteinases"/>
    <property type="match status" value="1"/>
</dbReference>
<dbReference type="AlphaFoldDB" id="A0A7W7MNL4"/>
<dbReference type="PANTHER" id="PTHR46769:SF2">
    <property type="entry name" value="FIBROCYSTIN-L ISOFORM 2 PRECURSOR-RELATED"/>
    <property type="match status" value="1"/>
</dbReference>
<dbReference type="GO" id="GO:0008234">
    <property type="term" value="F:cysteine-type peptidase activity"/>
    <property type="evidence" value="ECO:0007669"/>
    <property type="project" value="InterPro"/>
</dbReference>
<proteinExistence type="predicted"/>
<dbReference type="SMART" id="SM00645">
    <property type="entry name" value="Pept_C1"/>
    <property type="match status" value="1"/>
</dbReference>
<feature type="domain" description="IPT/TIG" evidence="3">
    <location>
        <begin position="470"/>
        <end position="551"/>
    </location>
</feature>
<dbReference type="CDD" id="cd02619">
    <property type="entry name" value="Peptidase_C1"/>
    <property type="match status" value="1"/>
</dbReference>
<evidence type="ECO:0000259" key="4">
    <source>
        <dbReference type="SMART" id="SM00645"/>
    </source>
</evidence>
<evidence type="ECO:0000313" key="5">
    <source>
        <dbReference type="EMBL" id="MBB4760655.1"/>
    </source>
</evidence>
<evidence type="ECO:0000256" key="1">
    <source>
        <dbReference type="ARBA" id="ARBA00022729"/>
    </source>
</evidence>
<dbReference type="CDD" id="cd00603">
    <property type="entry name" value="IPT_PCSR"/>
    <property type="match status" value="2"/>
</dbReference>
<dbReference type="InterPro" id="IPR014756">
    <property type="entry name" value="Ig_E-set"/>
</dbReference>
<dbReference type="GO" id="GO:0006508">
    <property type="term" value="P:proteolysis"/>
    <property type="evidence" value="ECO:0007669"/>
    <property type="project" value="InterPro"/>
</dbReference>
<dbReference type="Gene3D" id="2.60.40.10">
    <property type="entry name" value="Immunoglobulins"/>
    <property type="match status" value="3"/>
</dbReference>
<evidence type="ECO:0000256" key="2">
    <source>
        <dbReference type="SAM" id="SignalP"/>
    </source>
</evidence>
<dbReference type="SMART" id="SM00429">
    <property type="entry name" value="IPT"/>
    <property type="match status" value="3"/>
</dbReference>
<keyword evidence="1 2" id="KW-0732">Signal</keyword>
<dbReference type="PANTHER" id="PTHR46769">
    <property type="entry name" value="POLYCYSTIC KIDNEY AND HEPATIC DISEASE 1 (AUTOSOMAL RECESSIVE)-LIKE 1"/>
    <property type="match status" value="1"/>
</dbReference>
<dbReference type="Pfam" id="PF01833">
    <property type="entry name" value="TIG"/>
    <property type="match status" value="3"/>
</dbReference>
<sequence length="577" mass="58803">MRLKPRALTRGWLALATAVVAALPAATPAVAAAPSTPAALPHAVGGYLPSPVLTSAKTKLGDASAFEVLPDAVDLRQYAPPAGDQGQIGSCVAWTIGYSIMGYYANRSGGSGAPYAPLFLYMRNVAANGAPNAGLNPDAVLTNAQAAGVDTQDHYWQGTTNWQSPPTQDEIDNARDYRVDGWSRLFVGGNQGTAAQTLIQRTLASGRPVALAIPVYQDFMYLRGHSLYDTLTGSSLGGHMIAAYGYDGQGVYIRNSWGTRWGNAGDAKLSWAFINKAATGGYAVDGIATPAAPATAAPDVTGLEPSSGPTYKATPVVVRGAGLAGATKVTIGGTGVAFTEVSDTELRLSLPARPAGGLGLQVTTPGGVSTIDAATTFTYVAPPAPAITSIKPSGGFTNARTAVVVTGVNFTDSTKLTVGGVSVAYTKVSATQVKATLPVHAAGAVDVRLTTPGGVTAPGAYARFTYRAPVPVISKLSVTKAALRTATPVRITGSGFTGASRVTVGGVVTAFTRVSDTEIRMTLPARTRAGQAPVVVTAPGGRSAAVAFTFVAAGTGLQRRASGVSDSTRVSFAGLRT</sequence>
<organism evidence="5 6">
    <name type="scientific">Actinoplanes digitatis</name>
    <dbReference type="NCBI Taxonomy" id="1868"/>
    <lineage>
        <taxon>Bacteria</taxon>
        <taxon>Bacillati</taxon>
        <taxon>Actinomycetota</taxon>
        <taxon>Actinomycetes</taxon>
        <taxon>Micromonosporales</taxon>
        <taxon>Micromonosporaceae</taxon>
        <taxon>Actinoplanes</taxon>
    </lineage>
</organism>
<comment type="caution">
    <text evidence="5">The sequence shown here is derived from an EMBL/GenBank/DDBJ whole genome shotgun (WGS) entry which is preliminary data.</text>
</comment>
<dbReference type="RefSeq" id="WP_184990586.1">
    <property type="nucleotide sequence ID" value="NZ_BOMK01000028.1"/>
</dbReference>
<accession>A0A7W7MNL4</accession>